<evidence type="ECO:0008006" key="4">
    <source>
        <dbReference type="Google" id="ProtNLM"/>
    </source>
</evidence>
<proteinExistence type="predicted"/>
<dbReference type="PANTHER" id="PTHR34779">
    <property type="entry name" value="OS09G0542900 PROTEIN"/>
    <property type="match status" value="1"/>
</dbReference>
<dbReference type="AlphaFoldDB" id="A0A9Q1JRV6"/>
<keyword evidence="3" id="KW-1185">Reference proteome</keyword>
<feature type="region of interest" description="Disordered" evidence="1">
    <location>
        <begin position="202"/>
        <end position="223"/>
    </location>
</feature>
<feature type="region of interest" description="Disordered" evidence="1">
    <location>
        <begin position="27"/>
        <end position="47"/>
    </location>
</feature>
<accession>A0A9Q1JRV6</accession>
<evidence type="ECO:0000313" key="2">
    <source>
        <dbReference type="EMBL" id="KAJ8429889.1"/>
    </source>
</evidence>
<protein>
    <recommendedName>
        <fullName evidence="4">Syringolide-induced protein 14-1-1</fullName>
    </recommendedName>
</protein>
<sequence>MERPNKHRSMLSKLLPKPANSAVIFQSAPFSPGRDHHRSSTKLKSHAYKGFSGPINFALLPEGARVTPKSDEPGFETREPTSPKVSCMGQIKYKHKDKKKKKLMSNAHDKSASSKSSHQHDHYKQQKSKQLKKSSSAISRLFSRPASRKRNGSTSSDHDRGGTLATSDNDKMPSLGQMKKFASGRGSLANFDWTAQIATIDHDRDYYSDGEGGRETEDDDGGLRGEREVIIPHSAPILVGGRGGRLSFELEPRKEVNLWKRRTMAPPPPLALNSKL</sequence>
<feature type="compositionally biased region" description="Basic and acidic residues" evidence="1">
    <location>
        <begin position="107"/>
        <end position="124"/>
    </location>
</feature>
<feature type="region of interest" description="Disordered" evidence="1">
    <location>
        <begin position="62"/>
        <end position="181"/>
    </location>
</feature>
<feature type="compositionally biased region" description="Basic residues" evidence="1">
    <location>
        <begin position="92"/>
        <end position="103"/>
    </location>
</feature>
<organism evidence="2 3">
    <name type="scientific">Carnegiea gigantea</name>
    <dbReference type="NCBI Taxonomy" id="171969"/>
    <lineage>
        <taxon>Eukaryota</taxon>
        <taxon>Viridiplantae</taxon>
        <taxon>Streptophyta</taxon>
        <taxon>Embryophyta</taxon>
        <taxon>Tracheophyta</taxon>
        <taxon>Spermatophyta</taxon>
        <taxon>Magnoliopsida</taxon>
        <taxon>eudicotyledons</taxon>
        <taxon>Gunneridae</taxon>
        <taxon>Pentapetalae</taxon>
        <taxon>Caryophyllales</taxon>
        <taxon>Cactineae</taxon>
        <taxon>Cactaceae</taxon>
        <taxon>Cactoideae</taxon>
        <taxon>Echinocereeae</taxon>
        <taxon>Carnegiea</taxon>
    </lineage>
</organism>
<dbReference type="InterPro" id="IPR038796">
    <property type="entry name" value="At1g76070-like"/>
</dbReference>
<reference evidence="2" key="1">
    <citation type="submission" date="2022-04" db="EMBL/GenBank/DDBJ databases">
        <title>Carnegiea gigantea Genome sequencing and assembly v2.</title>
        <authorList>
            <person name="Copetti D."/>
            <person name="Sanderson M.J."/>
            <person name="Burquez A."/>
            <person name="Wojciechowski M.F."/>
        </authorList>
    </citation>
    <scope>NUCLEOTIDE SEQUENCE</scope>
    <source>
        <strain evidence="2">SGP5-SGP5p</strain>
        <tissue evidence="2">Aerial part</tissue>
    </source>
</reference>
<name>A0A9Q1JRV6_9CARY</name>
<dbReference type="EMBL" id="JAKOGI010000848">
    <property type="protein sequence ID" value="KAJ8429889.1"/>
    <property type="molecule type" value="Genomic_DNA"/>
</dbReference>
<gene>
    <name evidence="2" type="ORF">Cgig2_032882</name>
</gene>
<dbReference type="OrthoDB" id="1926132at2759"/>
<dbReference type="PANTHER" id="PTHR34779:SF1">
    <property type="entry name" value="OS09G0542900 PROTEIN"/>
    <property type="match status" value="1"/>
</dbReference>
<evidence type="ECO:0000256" key="1">
    <source>
        <dbReference type="SAM" id="MobiDB-lite"/>
    </source>
</evidence>
<feature type="compositionally biased region" description="Basic and acidic residues" evidence="1">
    <location>
        <begin position="68"/>
        <end position="81"/>
    </location>
</feature>
<evidence type="ECO:0000313" key="3">
    <source>
        <dbReference type="Proteomes" id="UP001153076"/>
    </source>
</evidence>
<feature type="compositionally biased region" description="Basic residues" evidence="1">
    <location>
        <begin position="35"/>
        <end position="47"/>
    </location>
</feature>
<comment type="caution">
    <text evidence="2">The sequence shown here is derived from an EMBL/GenBank/DDBJ whole genome shotgun (WGS) entry which is preliminary data.</text>
</comment>
<dbReference type="Proteomes" id="UP001153076">
    <property type="component" value="Unassembled WGS sequence"/>
</dbReference>